<comment type="caution">
    <text evidence="3">The sequence shown here is derived from an EMBL/GenBank/DDBJ whole genome shotgun (WGS) entry which is preliminary data.</text>
</comment>
<keyword evidence="4" id="KW-1185">Reference proteome</keyword>
<dbReference type="Gene3D" id="3.10.20.90">
    <property type="entry name" value="Phosphatidylinositol 3-kinase Catalytic Subunit, Chain A, domain 1"/>
    <property type="match status" value="1"/>
</dbReference>
<evidence type="ECO:0000259" key="2">
    <source>
        <dbReference type="PROSITE" id="PS50053"/>
    </source>
</evidence>
<dbReference type="PANTHER" id="PTHR10562">
    <property type="entry name" value="SMALL UBIQUITIN-RELATED MODIFIER"/>
    <property type="match status" value="1"/>
</dbReference>
<dbReference type="PROSITE" id="PS50053">
    <property type="entry name" value="UBIQUITIN_2"/>
    <property type="match status" value="1"/>
</dbReference>
<protein>
    <recommendedName>
        <fullName evidence="2">Ubiquitin-like domain-containing protein</fullName>
    </recommendedName>
</protein>
<sequence length="184" mass="20666">MEEEEYSPSNHHSSNHQSSLPDNGVLINISIHNGSDRVFRYRIKRDVPLQRLMIDYSRRLGINHKTIRFIYDGRRVKESTTPHDMDMEDGAVIDALSEQSGGGVPVQWQLAMLFHPSQNCAAITVLATVVMLPVMAAASLPSSVTSLAIAFSLTRQLYNFKDNSQRRKSASSPSINPNVRQRLF</sequence>
<dbReference type="Pfam" id="PF11976">
    <property type="entry name" value="Rad60-SLD"/>
    <property type="match status" value="1"/>
</dbReference>
<dbReference type="SMART" id="SM00213">
    <property type="entry name" value="UBQ"/>
    <property type="match status" value="1"/>
</dbReference>
<proteinExistence type="predicted"/>
<name>A0AAV6XG03_9LAMI</name>
<feature type="domain" description="Ubiquitin-like" evidence="2">
    <location>
        <begin position="25"/>
        <end position="102"/>
    </location>
</feature>
<gene>
    <name evidence="3" type="ORF">BUALT_Bualt06G0002800</name>
</gene>
<feature type="region of interest" description="Disordered" evidence="1">
    <location>
        <begin position="1"/>
        <end position="21"/>
    </location>
</feature>
<accession>A0AAV6XG03</accession>
<evidence type="ECO:0000256" key="1">
    <source>
        <dbReference type="SAM" id="MobiDB-lite"/>
    </source>
</evidence>
<evidence type="ECO:0000313" key="3">
    <source>
        <dbReference type="EMBL" id="KAG8380315.1"/>
    </source>
</evidence>
<dbReference type="EMBL" id="WHWC01000006">
    <property type="protein sequence ID" value="KAG8380315.1"/>
    <property type="molecule type" value="Genomic_DNA"/>
</dbReference>
<reference evidence="3" key="1">
    <citation type="submission" date="2019-10" db="EMBL/GenBank/DDBJ databases">
        <authorList>
            <person name="Zhang R."/>
            <person name="Pan Y."/>
            <person name="Wang J."/>
            <person name="Ma R."/>
            <person name="Yu S."/>
        </authorList>
    </citation>
    <scope>NUCLEOTIDE SEQUENCE</scope>
    <source>
        <strain evidence="3">LA-IB0</strain>
        <tissue evidence="3">Leaf</tissue>
    </source>
</reference>
<organism evidence="3 4">
    <name type="scientific">Buddleja alternifolia</name>
    <dbReference type="NCBI Taxonomy" id="168488"/>
    <lineage>
        <taxon>Eukaryota</taxon>
        <taxon>Viridiplantae</taxon>
        <taxon>Streptophyta</taxon>
        <taxon>Embryophyta</taxon>
        <taxon>Tracheophyta</taxon>
        <taxon>Spermatophyta</taxon>
        <taxon>Magnoliopsida</taxon>
        <taxon>eudicotyledons</taxon>
        <taxon>Gunneridae</taxon>
        <taxon>Pentapetalae</taxon>
        <taxon>asterids</taxon>
        <taxon>lamiids</taxon>
        <taxon>Lamiales</taxon>
        <taxon>Scrophulariaceae</taxon>
        <taxon>Buddlejeae</taxon>
        <taxon>Buddleja</taxon>
    </lineage>
</organism>
<dbReference type="InterPro" id="IPR029071">
    <property type="entry name" value="Ubiquitin-like_domsf"/>
</dbReference>
<evidence type="ECO:0000313" key="4">
    <source>
        <dbReference type="Proteomes" id="UP000826271"/>
    </source>
</evidence>
<feature type="compositionally biased region" description="Low complexity" evidence="1">
    <location>
        <begin position="7"/>
        <end position="19"/>
    </location>
</feature>
<dbReference type="Proteomes" id="UP000826271">
    <property type="component" value="Unassembled WGS sequence"/>
</dbReference>
<feature type="compositionally biased region" description="Polar residues" evidence="1">
    <location>
        <begin position="170"/>
        <end position="184"/>
    </location>
</feature>
<dbReference type="InterPro" id="IPR022617">
    <property type="entry name" value="Rad60/SUMO-like_dom"/>
</dbReference>
<dbReference type="AlphaFoldDB" id="A0AAV6XG03"/>
<dbReference type="InterPro" id="IPR000626">
    <property type="entry name" value="Ubiquitin-like_dom"/>
</dbReference>
<feature type="region of interest" description="Disordered" evidence="1">
    <location>
        <begin position="163"/>
        <end position="184"/>
    </location>
</feature>
<dbReference type="SUPFAM" id="SSF54236">
    <property type="entry name" value="Ubiquitin-like"/>
    <property type="match status" value="1"/>
</dbReference>